<gene>
    <name evidence="1" type="ORF">A9Y76_08135</name>
</gene>
<dbReference type="AlphaFoldDB" id="A0A191ZWA1"/>
<sequence length="396" mass="45234">MAYDTVRLRSPYLGNAVVERIKRQCLLRSGLDCASGEILYELFTGELLGSWDSRISVIPKNEEWVVNKNGRPELVPCDPYILIEASVHKIKHGHNVYGGPANFLQACRDFVALVEDLLQTDLPVADWWTVHRVDVASVYRLSKAACKEFFDGLQLISFPRRQKGAAKYSMAVYFAGKTTTVKFYHKGTEFQVHDRGRLRGFFSQVFKHRHGHDEERSRVLAERKVAALLRLAENRLRAEVEVHSDKLQYDFGKHPRVDEVTDAYLEGVFDTEIEKLLREGKQAMTTVRESRAVLHRLKGVYGDSTGTRLYGFWSSLCTLGDEVTREHFARTVFYRNRKQLEDAGVSWRGTDVVVVANGGVLPHDFSPVRTDPRLCHLPARNREELQVSRETLRLAA</sequence>
<evidence type="ECO:0000313" key="1">
    <source>
        <dbReference type="EMBL" id="ANJ72440.1"/>
    </source>
</evidence>
<protein>
    <submittedName>
        <fullName evidence="1">Replication protein</fullName>
    </submittedName>
</protein>
<dbReference type="GeneID" id="61525983"/>
<name>A0A191ZWA1_9RALS</name>
<dbReference type="EMBL" id="CP016022">
    <property type="protein sequence ID" value="ANJ72440.1"/>
    <property type="molecule type" value="Genomic_DNA"/>
</dbReference>
<dbReference type="STRING" id="190721.ACS15_1728"/>
<dbReference type="InterPro" id="IPR022686">
    <property type="entry name" value="G2P_N"/>
</dbReference>
<keyword evidence="2" id="KW-1185">Reference proteome</keyword>
<evidence type="ECO:0000313" key="2">
    <source>
        <dbReference type="Proteomes" id="UP000078572"/>
    </source>
</evidence>
<dbReference type="Pfam" id="PF05144">
    <property type="entry name" value="Phage_CRI"/>
    <property type="match status" value="1"/>
</dbReference>
<dbReference type="Proteomes" id="UP000078572">
    <property type="component" value="Chromosome 1"/>
</dbReference>
<dbReference type="NCBIfam" id="TIGR01629">
    <property type="entry name" value="rep_II_X"/>
    <property type="match status" value="1"/>
</dbReference>
<proteinExistence type="predicted"/>
<organism evidence="1 2">
    <name type="scientific">Ralstonia insidiosa</name>
    <dbReference type="NCBI Taxonomy" id="190721"/>
    <lineage>
        <taxon>Bacteria</taxon>
        <taxon>Pseudomonadati</taxon>
        <taxon>Pseudomonadota</taxon>
        <taxon>Betaproteobacteria</taxon>
        <taxon>Burkholderiales</taxon>
        <taxon>Burkholderiaceae</taxon>
        <taxon>Ralstonia</taxon>
    </lineage>
</organism>
<dbReference type="GO" id="GO:0006260">
    <property type="term" value="P:DNA replication"/>
    <property type="evidence" value="ECO:0007669"/>
    <property type="project" value="InterPro"/>
</dbReference>
<dbReference type="OrthoDB" id="8768848at2"/>
<dbReference type="RefSeq" id="WP_064803413.1">
    <property type="nucleotide sequence ID" value="NZ_CP016022.1"/>
</dbReference>
<dbReference type="InterPro" id="IPR006516">
    <property type="entry name" value="G2P"/>
</dbReference>
<accession>A0A191ZWA1</accession>
<reference evidence="2" key="1">
    <citation type="submission" date="2016-06" db="EMBL/GenBank/DDBJ databases">
        <authorList>
            <person name="Xu Y."/>
            <person name="Nagy A."/>
            <person name="Yan X."/>
            <person name="Kim S.W."/>
            <person name="Haley B."/>
            <person name="Liu N.T."/>
            <person name="Nou X."/>
        </authorList>
    </citation>
    <scope>NUCLEOTIDE SEQUENCE [LARGE SCALE GENOMIC DNA]</scope>
    <source>
        <strain evidence="2">ATCC 49129</strain>
    </source>
</reference>